<feature type="transmembrane region" description="Helical" evidence="1">
    <location>
        <begin position="219"/>
        <end position="240"/>
    </location>
</feature>
<gene>
    <name evidence="3" type="ORF">ACFP2V_09165</name>
</gene>
<dbReference type="RefSeq" id="WP_381208236.1">
    <property type="nucleotide sequence ID" value="NZ_JBHSPC010000023.1"/>
</dbReference>
<comment type="caution">
    <text evidence="3">The sequence shown here is derived from an EMBL/GenBank/DDBJ whole genome shotgun (WGS) entry which is preliminary data.</text>
</comment>
<keyword evidence="4" id="KW-1185">Reference proteome</keyword>
<feature type="transmembrane region" description="Helical" evidence="1">
    <location>
        <begin position="7"/>
        <end position="25"/>
    </location>
</feature>
<proteinExistence type="predicted"/>
<feature type="transmembrane region" description="Helical" evidence="1">
    <location>
        <begin position="45"/>
        <end position="65"/>
    </location>
</feature>
<evidence type="ECO:0000259" key="2">
    <source>
        <dbReference type="Pfam" id="PF23866"/>
    </source>
</evidence>
<evidence type="ECO:0000256" key="1">
    <source>
        <dbReference type="SAM" id="Phobius"/>
    </source>
</evidence>
<keyword evidence="1" id="KW-1133">Transmembrane helix</keyword>
<sequence length="414" mass="43729">MITWANLRASAALWLMLPVLIYVSLYIGDAASPVPSRYGVEAGELVAYAVAVVVPATAGAAAWEAGRHRMLGALRATAHRSAIRQLLRAAAPVLLLLGVLVIGAVVMAYDAARVLPQGAGVLAVAHLIVLSCGWLVIGWCVGLVMPKSIAAPAVAIGCWVWLSWPHATANPWVRHLGGFVDGLSSVTDTRSPSVYFVPWGVTAALALAFWALAGIPRRAWGAAVALTTIMLTLLTGRALVSDWGFRHPTSPRITTMACAGDAPRVCVPPEYAPYATQLRKDVLAPIGKLREAGVPAPRELQISSTEVPLEPGIWPLYWSPAGHSTDPAQYAADMAESAVTGTAALHGVKDCRQPGSAAAAWAALAAGVPRQGVQAALAPADWEAVRKVRIRPVEEQVDWFTKTVTSQEHCRALS</sequence>
<protein>
    <recommendedName>
        <fullName evidence="2">DUF7224 domain-containing protein</fullName>
    </recommendedName>
</protein>
<dbReference type="EMBL" id="JBHSPC010000023">
    <property type="protein sequence ID" value="MFC5670275.1"/>
    <property type="molecule type" value="Genomic_DNA"/>
</dbReference>
<dbReference type="Pfam" id="PF23866">
    <property type="entry name" value="DUF7224"/>
    <property type="match status" value="1"/>
</dbReference>
<evidence type="ECO:0000313" key="3">
    <source>
        <dbReference type="EMBL" id="MFC5670275.1"/>
    </source>
</evidence>
<evidence type="ECO:0000313" key="4">
    <source>
        <dbReference type="Proteomes" id="UP001596183"/>
    </source>
</evidence>
<organism evidence="3 4">
    <name type="scientific">Streptomyces incanus</name>
    <dbReference type="NCBI Taxonomy" id="887453"/>
    <lineage>
        <taxon>Bacteria</taxon>
        <taxon>Bacillati</taxon>
        <taxon>Actinomycetota</taxon>
        <taxon>Actinomycetes</taxon>
        <taxon>Kitasatosporales</taxon>
        <taxon>Streptomycetaceae</taxon>
        <taxon>Streptomyces</taxon>
    </lineage>
</organism>
<feature type="domain" description="DUF7224" evidence="2">
    <location>
        <begin position="265"/>
        <end position="410"/>
    </location>
</feature>
<keyword evidence="1" id="KW-0472">Membrane</keyword>
<feature type="transmembrane region" description="Helical" evidence="1">
    <location>
        <begin position="121"/>
        <end position="142"/>
    </location>
</feature>
<dbReference type="Proteomes" id="UP001596183">
    <property type="component" value="Unassembled WGS sequence"/>
</dbReference>
<feature type="transmembrane region" description="Helical" evidence="1">
    <location>
        <begin position="86"/>
        <end position="109"/>
    </location>
</feature>
<reference evidence="4" key="1">
    <citation type="journal article" date="2019" name="Int. J. Syst. Evol. Microbiol.">
        <title>The Global Catalogue of Microorganisms (GCM) 10K type strain sequencing project: providing services to taxonomists for standard genome sequencing and annotation.</title>
        <authorList>
            <consortium name="The Broad Institute Genomics Platform"/>
            <consortium name="The Broad Institute Genome Sequencing Center for Infectious Disease"/>
            <person name="Wu L."/>
            <person name="Ma J."/>
        </authorList>
    </citation>
    <scope>NUCLEOTIDE SEQUENCE [LARGE SCALE GENOMIC DNA]</scope>
    <source>
        <strain evidence="4">JCM 13852</strain>
    </source>
</reference>
<keyword evidence="1" id="KW-0812">Transmembrane</keyword>
<feature type="transmembrane region" description="Helical" evidence="1">
    <location>
        <begin position="193"/>
        <end position="212"/>
    </location>
</feature>
<name>A0ABW0XI51_9ACTN</name>
<dbReference type="InterPro" id="IPR055648">
    <property type="entry name" value="DUF7224"/>
</dbReference>
<accession>A0ABW0XI51</accession>